<evidence type="ECO:0000313" key="21">
    <source>
        <dbReference type="EMBL" id="KHJ35124.1"/>
    </source>
</evidence>
<dbReference type="GO" id="GO:0006303">
    <property type="term" value="P:double-strand break repair via nonhomologous end joining"/>
    <property type="evidence" value="ECO:0007669"/>
    <property type="project" value="EnsemblFungi"/>
</dbReference>
<dbReference type="OMA" id="WAMQYVW"/>
<dbReference type="Proteomes" id="UP000030854">
    <property type="component" value="Unassembled WGS sequence"/>
</dbReference>
<dbReference type="GO" id="GO:0003678">
    <property type="term" value="F:DNA helicase activity"/>
    <property type="evidence" value="ECO:0007669"/>
    <property type="project" value="UniProtKB-EC"/>
</dbReference>
<dbReference type="GO" id="GO:0016787">
    <property type="term" value="F:hydrolase activity"/>
    <property type="evidence" value="ECO:0007669"/>
    <property type="project" value="UniProtKB-KW"/>
</dbReference>
<evidence type="ECO:0000256" key="11">
    <source>
        <dbReference type="ARBA" id="ARBA00022840"/>
    </source>
</evidence>
<dbReference type="GO" id="GO:0042162">
    <property type="term" value="F:telomeric DNA binding"/>
    <property type="evidence" value="ECO:0007669"/>
    <property type="project" value="EnsemblFungi"/>
</dbReference>
<dbReference type="STRING" id="52586.A0A0B1PEQ8"/>
<dbReference type="SUPFAM" id="SSF100939">
    <property type="entry name" value="SPOC domain-like"/>
    <property type="match status" value="1"/>
</dbReference>
<sequence>MADKQATIYVIDVGSTTKELHNGRCESDLNFSLKYFWSKIAETMATNRSTLSVGVIAFRTDNTLNPLASEGYENISILKSLGKMEMADVEEIRSKLIPSSTETGDAISAIVVAIAEIIKFTQLKSGRPGKFKRKIVLITDGQGINDYEGSDEIIRKINESDIELVVIGIDFDDTDFGFKEEEKSFLKEQNESSLQDFVKKCNKGIFGTAAAAIQQTSKPSVKTLKAFLTYEGPLVLGDFKKYPDSSISFDVKRYFKTKSAKPPSASQYVIKTPIAANVNDNQVDQATGNKFVNSGDLSIVRNARSYTVNDPLCPGGKKDVSIDDLAKGYLYGRTIVPMNEADEGVTKFDTIQSFTIIGFIPVDEYDIYMNMGESCITVAQQHNDPARLAMSSLVHALHELESYAIARIVSKNSKDPSIVLLAPLIKPGELEALVDVPLPFAEDVRTHRFPPLDRVLTTSGTELTTHRNLPSNELSVAMSNYVDALDFSNFGNDDNDLFIENLSNPVIHRVNFAIRNKAMNPDQPISLPPEDVASWSKPPLKLMLRATRELEVLKSQALVNPVPPEVRGKRKRKSEDTPLSGLDIEAILAG</sequence>
<comment type="subcellular location">
    <subcellularLocation>
        <location evidence="2">Chromosome</location>
        <location evidence="2">Telomere</location>
    </subcellularLocation>
    <subcellularLocation>
        <location evidence="1">Nucleus</location>
    </subcellularLocation>
</comment>
<evidence type="ECO:0000256" key="12">
    <source>
        <dbReference type="ARBA" id="ARBA00022895"/>
    </source>
</evidence>
<dbReference type="InterPro" id="IPR016194">
    <property type="entry name" value="SPOC-like_C_dom_sf"/>
</dbReference>
<keyword evidence="22" id="KW-1185">Reference proteome</keyword>
<evidence type="ECO:0000256" key="9">
    <source>
        <dbReference type="ARBA" id="ARBA00022801"/>
    </source>
</evidence>
<keyword evidence="10" id="KW-0347">Helicase</keyword>
<keyword evidence="11" id="KW-0067">ATP-binding</keyword>
<keyword evidence="7" id="KW-0547">Nucleotide-binding</keyword>
<organism evidence="21 22">
    <name type="scientific">Uncinula necator</name>
    <name type="common">Grape powdery mildew</name>
    <dbReference type="NCBI Taxonomy" id="52586"/>
    <lineage>
        <taxon>Eukaryota</taxon>
        <taxon>Fungi</taxon>
        <taxon>Dikarya</taxon>
        <taxon>Ascomycota</taxon>
        <taxon>Pezizomycotina</taxon>
        <taxon>Leotiomycetes</taxon>
        <taxon>Erysiphales</taxon>
        <taxon>Erysiphaceae</taxon>
        <taxon>Erysiphe</taxon>
    </lineage>
</organism>
<proteinExistence type="inferred from homology"/>
<evidence type="ECO:0000256" key="17">
    <source>
        <dbReference type="ARBA" id="ARBA00024890"/>
    </source>
</evidence>
<protein>
    <recommendedName>
        <fullName evidence="5">ATP-dependent DNA helicase II subunit 2</fullName>
        <ecNumber evidence="4">3.6.4.12</ecNumber>
    </recommendedName>
    <alternativeName>
        <fullName evidence="18">ATP-dependent DNA helicase II subunit Ku80</fullName>
    </alternativeName>
</protein>
<dbReference type="GO" id="GO:0005524">
    <property type="term" value="F:ATP binding"/>
    <property type="evidence" value="ECO:0007669"/>
    <property type="project" value="UniProtKB-KW"/>
</dbReference>
<dbReference type="InterPro" id="IPR005161">
    <property type="entry name" value="Ku_N"/>
</dbReference>
<evidence type="ECO:0000256" key="5">
    <source>
        <dbReference type="ARBA" id="ARBA00021792"/>
    </source>
</evidence>
<comment type="similarity">
    <text evidence="3">Belongs to the ku80 family.</text>
</comment>
<dbReference type="GO" id="GO:0003684">
    <property type="term" value="F:damaged DNA binding"/>
    <property type="evidence" value="ECO:0007669"/>
    <property type="project" value="InterPro"/>
</dbReference>
<dbReference type="Gene3D" id="2.40.290.10">
    <property type="match status" value="1"/>
</dbReference>
<dbReference type="Gene3D" id="1.10.1600.10">
    <property type="match status" value="1"/>
</dbReference>
<evidence type="ECO:0000256" key="4">
    <source>
        <dbReference type="ARBA" id="ARBA00012551"/>
    </source>
</evidence>
<comment type="function">
    <text evidence="17">Single-stranded DNA-dependent ATP-dependent helicase. Involved in non-homologous end joining (NHEJ) DNA double strand break repair. DNA-binding is sequence-independent but has a high affinity to nicks in double-stranded DNA and to the ends of duplex DNA. Binds to naturally occurring chromosomal ends, and therefore provides chromosomal end protection. Required also for telomere recombination to repair telomeric ends in the absence of telomerase. KU70, of the KU70/KU80 heterodimer, binds to the stem loop of TLC1, the RNA component of telomerase. Involved in telomere maintenance. Interacts with telomeric repeats and subtelomeric sequences thereby controlling telomere length and protecting against subtelomeric rearrangement. Maintains telomeric chromatin, which is involved in silencing the expression of genes located at the telomere. Required for mating-type switching.</text>
</comment>
<evidence type="ECO:0000256" key="8">
    <source>
        <dbReference type="ARBA" id="ARBA00022763"/>
    </source>
</evidence>
<evidence type="ECO:0000256" key="14">
    <source>
        <dbReference type="ARBA" id="ARBA00023172"/>
    </source>
</evidence>
<dbReference type="InterPro" id="IPR036465">
    <property type="entry name" value="vWFA_dom_sf"/>
</dbReference>
<dbReference type="Gene3D" id="3.40.50.410">
    <property type="entry name" value="von Willebrand factor, type A domain"/>
    <property type="match status" value="1"/>
</dbReference>
<dbReference type="AlphaFoldDB" id="A0A0B1PEQ8"/>
<dbReference type="PROSITE" id="PS50234">
    <property type="entry name" value="VWFA"/>
    <property type="match status" value="1"/>
</dbReference>
<comment type="caution">
    <text evidence="21">The sequence shown here is derived from an EMBL/GenBank/DDBJ whole genome shotgun (WGS) entry which is preliminary data.</text>
</comment>
<dbReference type="InterPro" id="IPR024193">
    <property type="entry name" value="Ku80"/>
</dbReference>
<dbReference type="EC" id="3.6.4.12" evidence="4"/>
<dbReference type="Pfam" id="PF02735">
    <property type="entry name" value="Ku"/>
    <property type="match status" value="1"/>
</dbReference>
<evidence type="ECO:0000256" key="19">
    <source>
        <dbReference type="ARBA" id="ARBA00047995"/>
    </source>
</evidence>
<name>A0A0B1PEQ8_UNCNE</name>
<keyword evidence="15" id="KW-0234">DNA repair</keyword>
<evidence type="ECO:0000259" key="20">
    <source>
        <dbReference type="PROSITE" id="PS50234"/>
    </source>
</evidence>
<evidence type="ECO:0000256" key="6">
    <source>
        <dbReference type="ARBA" id="ARBA00022454"/>
    </source>
</evidence>
<dbReference type="SMART" id="SM00559">
    <property type="entry name" value="Ku78"/>
    <property type="match status" value="1"/>
</dbReference>
<dbReference type="InterPro" id="IPR006164">
    <property type="entry name" value="DNA_bd_Ku70/Ku80"/>
</dbReference>
<dbReference type="GO" id="GO:0003690">
    <property type="term" value="F:double-stranded DNA binding"/>
    <property type="evidence" value="ECO:0007669"/>
    <property type="project" value="TreeGrafter"/>
</dbReference>
<dbReference type="GO" id="GO:0140445">
    <property type="term" value="C:chromosome, telomeric repeat region"/>
    <property type="evidence" value="ECO:0007669"/>
    <property type="project" value="EnsemblFungi"/>
</dbReference>
<feature type="domain" description="VWFA" evidence="20">
    <location>
        <begin position="6"/>
        <end position="169"/>
    </location>
</feature>
<reference evidence="21 22" key="1">
    <citation type="journal article" date="2014" name="BMC Genomics">
        <title>Adaptive genomic structural variation in the grape powdery mildew pathogen, Erysiphe necator.</title>
        <authorList>
            <person name="Jones L."/>
            <person name="Riaz S."/>
            <person name="Morales-Cruz A."/>
            <person name="Amrine K.C."/>
            <person name="McGuire B."/>
            <person name="Gubler W.D."/>
            <person name="Walker M.A."/>
            <person name="Cantu D."/>
        </authorList>
    </citation>
    <scope>NUCLEOTIDE SEQUENCE [LARGE SCALE GENOMIC DNA]</scope>
    <source>
        <strain evidence="22">c</strain>
    </source>
</reference>
<dbReference type="PANTHER" id="PTHR12604">
    <property type="entry name" value="KU AUTOANTIGEN DNA HELICASE"/>
    <property type="match status" value="1"/>
</dbReference>
<dbReference type="Pfam" id="PF03731">
    <property type="entry name" value="Ku_N"/>
    <property type="match status" value="1"/>
</dbReference>
<evidence type="ECO:0000256" key="18">
    <source>
        <dbReference type="ARBA" id="ARBA00031847"/>
    </source>
</evidence>
<evidence type="ECO:0000256" key="16">
    <source>
        <dbReference type="ARBA" id="ARBA00023242"/>
    </source>
</evidence>
<evidence type="ECO:0000256" key="1">
    <source>
        <dbReference type="ARBA" id="ARBA00004123"/>
    </source>
</evidence>
<keyword evidence="12" id="KW-0779">Telomere</keyword>
<dbReference type="PANTHER" id="PTHR12604:SF4">
    <property type="entry name" value="X-RAY REPAIR CROSS-COMPLEMENTING PROTEIN 5"/>
    <property type="match status" value="1"/>
</dbReference>
<evidence type="ECO:0000256" key="3">
    <source>
        <dbReference type="ARBA" id="ARBA00007726"/>
    </source>
</evidence>
<evidence type="ECO:0000256" key="15">
    <source>
        <dbReference type="ARBA" id="ARBA00023204"/>
    </source>
</evidence>
<evidence type="ECO:0000256" key="2">
    <source>
        <dbReference type="ARBA" id="ARBA00004574"/>
    </source>
</evidence>
<gene>
    <name evidence="21" type="ORF">EV44_g1354</name>
</gene>
<evidence type="ECO:0000256" key="13">
    <source>
        <dbReference type="ARBA" id="ARBA00023125"/>
    </source>
</evidence>
<dbReference type="SUPFAM" id="SSF53300">
    <property type="entry name" value="vWA-like"/>
    <property type="match status" value="1"/>
</dbReference>
<dbReference type="GO" id="GO:0043564">
    <property type="term" value="C:Ku70:Ku80 complex"/>
    <property type="evidence" value="ECO:0007669"/>
    <property type="project" value="InterPro"/>
</dbReference>
<dbReference type="GO" id="GO:0006310">
    <property type="term" value="P:DNA recombination"/>
    <property type="evidence" value="ECO:0007669"/>
    <property type="project" value="UniProtKB-KW"/>
</dbReference>
<keyword evidence="9" id="KW-0378">Hydrolase</keyword>
<evidence type="ECO:0000256" key="10">
    <source>
        <dbReference type="ARBA" id="ARBA00022806"/>
    </source>
</evidence>
<dbReference type="EMBL" id="JNVN01000516">
    <property type="protein sequence ID" value="KHJ35124.1"/>
    <property type="molecule type" value="Genomic_DNA"/>
</dbReference>
<keyword evidence="6" id="KW-0158">Chromosome</keyword>
<keyword evidence="13" id="KW-0238">DNA-binding</keyword>
<comment type="catalytic activity">
    <reaction evidence="19">
        <text>ATP + H2O = ADP + phosphate + H(+)</text>
        <dbReference type="Rhea" id="RHEA:13065"/>
        <dbReference type="ChEBI" id="CHEBI:15377"/>
        <dbReference type="ChEBI" id="CHEBI:15378"/>
        <dbReference type="ChEBI" id="CHEBI:30616"/>
        <dbReference type="ChEBI" id="CHEBI:43474"/>
        <dbReference type="ChEBI" id="CHEBI:456216"/>
        <dbReference type="EC" id="3.6.4.12"/>
    </reaction>
</comment>
<dbReference type="CDD" id="cd00873">
    <property type="entry name" value="KU80"/>
    <property type="match status" value="1"/>
</dbReference>
<keyword evidence="8" id="KW-0227">DNA damage</keyword>
<dbReference type="GO" id="GO:0000723">
    <property type="term" value="P:telomere maintenance"/>
    <property type="evidence" value="ECO:0007669"/>
    <property type="project" value="EnsemblFungi"/>
</dbReference>
<dbReference type="HOGENOM" id="CLU_010975_1_1_1"/>
<evidence type="ECO:0000256" key="7">
    <source>
        <dbReference type="ARBA" id="ARBA00022741"/>
    </source>
</evidence>
<keyword evidence="16" id="KW-0539">Nucleus</keyword>
<accession>A0A0B1PEQ8</accession>
<keyword evidence="14" id="KW-0233">DNA recombination</keyword>
<evidence type="ECO:0000313" key="22">
    <source>
        <dbReference type="Proteomes" id="UP000030854"/>
    </source>
</evidence>
<dbReference type="InterPro" id="IPR002035">
    <property type="entry name" value="VWF_A"/>
</dbReference>
<dbReference type="FunFam" id="3.40.50.410:FF:000073">
    <property type="entry name" value="ATP-dependent DNA helicase II subunit 2"/>
    <property type="match status" value="1"/>
</dbReference>